<comment type="similarity">
    <text evidence="2">Belongs to the lin-54 family.</text>
</comment>
<accession>A0A0M0JDD9</accession>
<dbReference type="SMART" id="SM01114">
    <property type="entry name" value="CXC"/>
    <property type="match status" value="2"/>
</dbReference>
<dbReference type="Proteomes" id="UP000037460">
    <property type="component" value="Unassembled WGS sequence"/>
</dbReference>
<feature type="region of interest" description="Disordered" evidence="4">
    <location>
        <begin position="1"/>
        <end position="35"/>
    </location>
</feature>
<dbReference type="PROSITE" id="PS51634">
    <property type="entry name" value="CRC"/>
    <property type="match status" value="1"/>
</dbReference>
<keyword evidence="7" id="KW-1185">Reference proteome</keyword>
<evidence type="ECO:0000256" key="1">
    <source>
        <dbReference type="ARBA" id="ARBA00004123"/>
    </source>
</evidence>
<proteinExistence type="inferred from homology"/>
<protein>
    <submittedName>
        <fullName evidence="6">Tesmin tso1-like cxc domain-containing protein</fullName>
    </submittedName>
</protein>
<dbReference type="EMBL" id="JWZX01003099">
    <property type="protein sequence ID" value="KOO24382.1"/>
    <property type="molecule type" value="Genomic_DNA"/>
</dbReference>
<gene>
    <name evidence="6" type="ORF">Ctob_003755</name>
</gene>
<organism evidence="6 7">
    <name type="scientific">Chrysochromulina tobinii</name>
    <dbReference type="NCBI Taxonomy" id="1460289"/>
    <lineage>
        <taxon>Eukaryota</taxon>
        <taxon>Haptista</taxon>
        <taxon>Haptophyta</taxon>
        <taxon>Prymnesiophyceae</taxon>
        <taxon>Prymnesiales</taxon>
        <taxon>Chrysochromulinaceae</taxon>
        <taxon>Chrysochromulina</taxon>
    </lineage>
</organism>
<feature type="compositionally biased region" description="Low complexity" evidence="4">
    <location>
        <begin position="160"/>
        <end position="171"/>
    </location>
</feature>
<dbReference type="OrthoDB" id="6283463at2759"/>
<dbReference type="InterPro" id="IPR005172">
    <property type="entry name" value="CRC"/>
</dbReference>
<evidence type="ECO:0000256" key="4">
    <source>
        <dbReference type="SAM" id="MobiDB-lite"/>
    </source>
</evidence>
<reference evidence="7" key="1">
    <citation type="journal article" date="2015" name="PLoS Genet.">
        <title>Genome Sequence and Transcriptome Analyses of Chrysochromulina tobin: Metabolic Tools for Enhanced Algal Fitness in the Prominent Order Prymnesiales (Haptophyceae).</title>
        <authorList>
            <person name="Hovde B.T."/>
            <person name="Deodato C.R."/>
            <person name="Hunsperger H.M."/>
            <person name="Ryken S.A."/>
            <person name="Yost W."/>
            <person name="Jha R.K."/>
            <person name="Patterson J."/>
            <person name="Monnat R.J. Jr."/>
            <person name="Barlow S.B."/>
            <person name="Starkenburg S.R."/>
            <person name="Cattolico R.A."/>
        </authorList>
    </citation>
    <scope>NUCLEOTIDE SEQUENCE</scope>
    <source>
        <strain evidence="7">CCMP291</strain>
    </source>
</reference>
<dbReference type="InterPro" id="IPR033467">
    <property type="entry name" value="Tesmin/TSO1-like_CXC"/>
</dbReference>
<dbReference type="AlphaFoldDB" id="A0A0M0JDD9"/>
<dbReference type="PANTHER" id="PTHR12446">
    <property type="entry name" value="TESMIN/TSO1-RELATED"/>
    <property type="match status" value="1"/>
</dbReference>
<evidence type="ECO:0000313" key="7">
    <source>
        <dbReference type="Proteomes" id="UP000037460"/>
    </source>
</evidence>
<dbReference type="InterPro" id="IPR028307">
    <property type="entry name" value="Lin-54_fam"/>
</dbReference>
<keyword evidence="3" id="KW-0539">Nucleus</keyword>
<evidence type="ECO:0000256" key="3">
    <source>
        <dbReference type="ARBA" id="ARBA00023242"/>
    </source>
</evidence>
<evidence type="ECO:0000313" key="6">
    <source>
        <dbReference type="EMBL" id="KOO24382.1"/>
    </source>
</evidence>
<feature type="region of interest" description="Disordered" evidence="4">
    <location>
        <begin position="150"/>
        <end position="179"/>
    </location>
</feature>
<feature type="domain" description="CRC" evidence="5">
    <location>
        <begin position="33"/>
        <end position="144"/>
    </location>
</feature>
<dbReference type="PANTHER" id="PTHR12446:SF34">
    <property type="entry name" value="PROTEIN LIN-54 HOMOLOG"/>
    <property type="match status" value="1"/>
</dbReference>
<evidence type="ECO:0000259" key="5">
    <source>
        <dbReference type="PROSITE" id="PS51634"/>
    </source>
</evidence>
<sequence length="272" mass="29193">MAERDLFSMPSGLVPKPSPSAQGRKPPSTVGEKRKTCNCRNSRCLKLYCECFASGQYCYGCNCQSCFNNPENDELRKQAIESTLERNQQAFRPKISSTEQASSAHNRGCNCKKSGCLKKYCECFQAGIKCADTCKCVNCLNRNEGQKVVLPSPAPKRQRTATGAAAGATPASRLGSASDGLITPRAASEHLSASHRLAISRSLLATPTAPALPTPLQLARVAVGECLSDELLEGLYGALLDPEIAAMHPEQQEAAVLSLLSSAPRLPLRLRP</sequence>
<dbReference type="Pfam" id="PF03638">
    <property type="entry name" value="TCR"/>
    <property type="match status" value="2"/>
</dbReference>
<dbReference type="GO" id="GO:0006355">
    <property type="term" value="P:regulation of DNA-templated transcription"/>
    <property type="evidence" value="ECO:0007669"/>
    <property type="project" value="TreeGrafter"/>
</dbReference>
<evidence type="ECO:0000256" key="2">
    <source>
        <dbReference type="ARBA" id="ARBA00007267"/>
    </source>
</evidence>
<comment type="caution">
    <text evidence="6">The sequence shown here is derived from an EMBL/GenBank/DDBJ whole genome shotgun (WGS) entry which is preliminary data.</text>
</comment>
<dbReference type="GO" id="GO:0005634">
    <property type="term" value="C:nucleus"/>
    <property type="evidence" value="ECO:0007669"/>
    <property type="project" value="UniProtKB-SubCell"/>
</dbReference>
<comment type="subcellular location">
    <subcellularLocation>
        <location evidence="1">Nucleus</location>
    </subcellularLocation>
</comment>
<name>A0A0M0JDD9_9EUKA</name>